<evidence type="ECO:0000313" key="3">
    <source>
        <dbReference type="Proteomes" id="UP000319783"/>
    </source>
</evidence>
<keyword evidence="1" id="KW-0472">Membrane</keyword>
<name>A0A533QSK0_9BACT</name>
<protein>
    <submittedName>
        <fullName evidence="2">Uncharacterized protein</fullName>
    </submittedName>
</protein>
<dbReference type="Proteomes" id="UP000319783">
    <property type="component" value="Unassembled WGS sequence"/>
</dbReference>
<dbReference type="EMBL" id="SULG01000001">
    <property type="protein sequence ID" value="TLD43630.1"/>
    <property type="molecule type" value="Genomic_DNA"/>
</dbReference>
<feature type="transmembrane region" description="Helical" evidence="1">
    <location>
        <begin position="16"/>
        <end position="36"/>
    </location>
</feature>
<proteinExistence type="predicted"/>
<accession>A0A533QSK0</accession>
<reference evidence="2 3" key="1">
    <citation type="submission" date="2019-04" db="EMBL/GenBank/DDBJ databases">
        <title>Genome of a novel bacterium Candidatus Jettenia ecosi reconstructed from metagenome of an anammox bioreactor.</title>
        <authorList>
            <person name="Mardanov A.V."/>
            <person name="Beletsky A.V."/>
            <person name="Ravin N.V."/>
            <person name="Botchkova E.A."/>
            <person name="Litti Y.V."/>
            <person name="Nozhevnikova A.N."/>
        </authorList>
    </citation>
    <scope>NUCLEOTIDE SEQUENCE [LARGE SCALE GENOMIC DNA]</scope>
    <source>
        <strain evidence="2">J2</strain>
    </source>
</reference>
<sequence length="45" mass="5233">MAIENRISLKSMRKSPIVSIFFILQLSLTIANYLFVNVNENEYVI</sequence>
<keyword evidence="1" id="KW-1133">Transmembrane helix</keyword>
<dbReference type="AlphaFoldDB" id="A0A533QSK0"/>
<comment type="caution">
    <text evidence="2">The sequence shown here is derived from an EMBL/GenBank/DDBJ whole genome shotgun (WGS) entry which is preliminary data.</text>
</comment>
<gene>
    <name evidence="2" type="ORF">JETT_0061</name>
</gene>
<evidence type="ECO:0000256" key="1">
    <source>
        <dbReference type="SAM" id="Phobius"/>
    </source>
</evidence>
<keyword evidence="1" id="KW-0812">Transmembrane</keyword>
<organism evidence="2 3">
    <name type="scientific">Candidatus Jettenia ecosi</name>
    <dbReference type="NCBI Taxonomy" id="2494326"/>
    <lineage>
        <taxon>Bacteria</taxon>
        <taxon>Pseudomonadati</taxon>
        <taxon>Planctomycetota</taxon>
        <taxon>Candidatus Brocadiia</taxon>
        <taxon>Candidatus Brocadiales</taxon>
        <taxon>Candidatus Brocadiaceae</taxon>
        <taxon>Candidatus Jettenia</taxon>
    </lineage>
</organism>
<evidence type="ECO:0000313" key="2">
    <source>
        <dbReference type="EMBL" id="TLD43630.1"/>
    </source>
</evidence>